<evidence type="ECO:0000313" key="7">
    <source>
        <dbReference type="EMBL" id="EPE28744.1"/>
    </source>
</evidence>
<dbReference type="eggNOG" id="KOG1591">
    <property type="taxonomic scope" value="Eukaryota"/>
</dbReference>
<protein>
    <recommendedName>
        <fullName evidence="6">Fe2OG dioxygenase domain-containing protein</fullName>
    </recommendedName>
</protein>
<dbReference type="STRING" id="1116229.S3CUU0"/>
<dbReference type="Pfam" id="PF13640">
    <property type="entry name" value="2OG-FeII_Oxy_3"/>
    <property type="match status" value="1"/>
</dbReference>
<dbReference type="GO" id="GO:0031418">
    <property type="term" value="F:L-ascorbic acid binding"/>
    <property type="evidence" value="ECO:0007669"/>
    <property type="project" value="InterPro"/>
</dbReference>
<dbReference type="RefSeq" id="XP_008084652.1">
    <property type="nucleotide sequence ID" value="XM_008086461.1"/>
</dbReference>
<dbReference type="FunFam" id="2.60.120.620:FF:000027">
    <property type="entry name" value="Oxidoreductase, 2OG-Fe(II) oxygenase family family"/>
    <property type="match status" value="1"/>
</dbReference>
<keyword evidence="3" id="KW-0223">Dioxygenase</keyword>
<dbReference type="InterPro" id="IPR045054">
    <property type="entry name" value="P4HA-like"/>
</dbReference>
<evidence type="ECO:0000259" key="6">
    <source>
        <dbReference type="PROSITE" id="PS51471"/>
    </source>
</evidence>
<dbReference type="GO" id="GO:0005783">
    <property type="term" value="C:endoplasmic reticulum"/>
    <property type="evidence" value="ECO:0007669"/>
    <property type="project" value="TreeGrafter"/>
</dbReference>
<keyword evidence="5" id="KW-0408">Iron</keyword>
<dbReference type="Proteomes" id="UP000016922">
    <property type="component" value="Unassembled WGS sequence"/>
</dbReference>
<dbReference type="InterPro" id="IPR005123">
    <property type="entry name" value="Oxoglu/Fe-dep_dioxygenase_dom"/>
</dbReference>
<evidence type="ECO:0000256" key="3">
    <source>
        <dbReference type="ARBA" id="ARBA00022964"/>
    </source>
</evidence>
<dbReference type="PANTHER" id="PTHR10869:SF246">
    <property type="entry name" value="TRANSMEMBRANE PROLYL 4-HYDROXYLASE"/>
    <property type="match status" value="1"/>
</dbReference>
<dbReference type="GeneID" id="19468912"/>
<dbReference type="HOGENOM" id="CLU_058132_0_4_1"/>
<comment type="cofactor">
    <cofactor evidence="1">
        <name>L-ascorbate</name>
        <dbReference type="ChEBI" id="CHEBI:38290"/>
    </cofactor>
</comment>
<dbReference type="AlphaFoldDB" id="S3CUU0"/>
<proteinExistence type="predicted"/>
<evidence type="ECO:0000256" key="5">
    <source>
        <dbReference type="ARBA" id="ARBA00023004"/>
    </source>
</evidence>
<evidence type="ECO:0000256" key="1">
    <source>
        <dbReference type="ARBA" id="ARBA00001961"/>
    </source>
</evidence>
<dbReference type="PROSITE" id="PS51471">
    <property type="entry name" value="FE2OG_OXY"/>
    <property type="match status" value="1"/>
</dbReference>
<dbReference type="InterPro" id="IPR006620">
    <property type="entry name" value="Pro_4_hyd_alph"/>
</dbReference>
<keyword evidence="4" id="KW-0560">Oxidoreductase</keyword>
<accession>S3CUU0</accession>
<dbReference type="OrthoDB" id="420380at2759"/>
<evidence type="ECO:0000256" key="4">
    <source>
        <dbReference type="ARBA" id="ARBA00023002"/>
    </source>
</evidence>
<dbReference type="InterPro" id="IPR044862">
    <property type="entry name" value="Pro_4_hyd_alph_FE2OG_OXY"/>
</dbReference>
<name>S3CUU0_GLAL2</name>
<dbReference type="EMBL" id="KE145368">
    <property type="protein sequence ID" value="EPE28744.1"/>
    <property type="molecule type" value="Genomic_DNA"/>
</dbReference>
<reference evidence="7 8" key="1">
    <citation type="journal article" date="2013" name="BMC Genomics">
        <title>Genomics-driven discovery of the pneumocandin biosynthetic gene cluster in the fungus Glarea lozoyensis.</title>
        <authorList>
            <person name="Chen L."/>
            <person name="Yue Q."/>
            <person name="Zhang X."/>
            <person name="Xiang M."/>
            <person name="Wang C."/>
            <person name="Li S."/>
            <person name="Che Y."/>
            <person name="Ortiz-Lopez F.J."/>
            <person name="Bills G.F."/>
            <person name="Liu X."/>
            <person name="An Z."/>
        </authorList>
    </citation>
    <scope>NUCLEOTIDE SEQUENCE [LARGE SCALE GENOMIC DNA]</scope>
    <source>
        <strain evidence="8">ATCC 20868 / MF5171</strain>
    </source>
</reference>
<dbReference type="SMART" id="SM00702">
    <property type="entry name" value="P4Hc"/>
    <property type="match status" value="1"/>
</dbReference>
<feature type="domain" description="Fe2OG dioxygenase" evidence="6">
    <location>
        <begin position="141"/>
        <end position="273"/>
    </location>
</feature>
<keyword evidence="8" id="KW-1185">Reference proteome</keyword>
<sequence length="278" mass="31436">MINLGYIAALPLGYLFVWLPVQEMLFGPAQKSSDLPVTIFNSSFIALDEHVSCPPHTYNTFILSHEPLVIYIENFLSPQESKHLIDISEDKFAPSTVSTGSDTSIRKDVRLSEVALVDRDDTVQCIEQRARAFQGWRPDLQIERLRTQRYGVGGHYSNHYDWSGASRNADRVSTFMVYVDAECEGGGTKFPRLRMPSVSKGRWCEFLECKDDDASTERIGDQDDLGIVFKPIKGNAIFWENLRPDGRGYEETFHAGLPVLSGTKVGLNIWSWGPARRR</sequence>
<evidence type="ECO:0000313" key="8">
    <source>
        <dbReference type="Proteomes" id="UP000016922"/>
    </source>
</evidence>
<dbReference type="Gene3D" id="2.60.120.620">
    <property type="entry name" value="q2cbj1_9rhob like domain"/>
    <property type="match status" value="1"/>
</dbReference>
<organism evidence="7 8">
    <name type="scientific">Glarea lozoyensis (strain ATCC 20868 / MF5171)</name>
    <dbReference type="NCBI Taxonomy" id="1116229"/>
    <lineage>
        <taxon>Eukaryota</taxon>
        <taxon>Fungi</taxon>
        <taxon>Dikarya</taxon>
        <taxon>Ascomycota</taxon>
        <taxon>Pezizomycotina</taxon>
        <taxon>Leotiomycetes</taxon>
        <taxon>Helotiales</taxon>
        <taxon>Helotiaceae</taxon>
        <taxon>Glarea</taxon>
    </lineage>
</organism>
<evidence type="ECO:0000256" key="2">
    <source>
        <dbReference type="ARBA" id="ARBA00022723"/>
    </source>
</evidence>
<dbReference type="OMA" id="TVQCIEQ"/>
<dbReference type="PANTHER" id="PTHR10869">
    <property type="entry name" value="PROLYL 4-HYDROXYLASE ALPHA SUBUNIT"/>
    <property type="match status" value="1"/>
</dbReference>
<keyword evidence="2" id="KW-0479">Metal-binding</keyword>
<dbReference type="GO" id="GO:0005506">
    <property type="term" value="F:iron ion binding"/>
    <property type="evidence" value="ECO:0007669"/>
    <property type="project" value="InterPro"/>
</dbReference>
<dbReference type="KEGG" id="glz:GLAREA_09865"/>
<gene>
    <name evidence="7" type="ORF">GLAREA_09865</name>
</gene>
<dbReference type="GO" id="GO:0004656">
    <property type="term" value="F:procollagen-proline 4-dioxygenase activity"/>
    <property type="evidence" value="ECO:0007669"/>
    <property type="project" value="TreeGrafter"/>
</dbReference>